<proteinExistence type="predicted"/>
<dbReference type="Proteomes" id="UP000076929">
    <property type="component" value="Chromosome"/>
</dbReference>
<gene>
    <name evidence="1" type="ORF">ccrud_12760</name>
</gene>
<organism evidence="1 2">
    <name type="scientific">Corynebacterium crudilactis</name>
    <dbReference type="NCBI Taxonomy" id="1652495"/>
    <lineage>
        <taxon>Bacteria</taxon>
        <taxon>Bacillati</taxon>
        <taxon>Actinomycetota</taxon>
        <taxon>Actinomycetes</taxon>
        <taxon>Mycobacteriales</taxon>
        <taxon>Corynebacteriaceae</taxon>
        <taxon>Corynebacterium</taxon>
    </lineage>
</organism>
<dbReference type="STRING" id="1652495.ccrud_12760"/>
<sequence>MMKANIRKYYGRLDSDHSQRVALDLPFDLPLKGRGWGKLNHQHIYDLCETKGLDLQEPDFLGGRFMIFERAMS</sequence>
<evidence type="ECO:0000313" key="2">
    <source>
        <dbReference type="Proteomes" id="UP000076929"/>
    </source>
</evidence>
<reference evidence="1 2" key="1">
    <citation type="submission" date="2016-05" db="EMBL/GenBank/DDBJ databases">
        <title>Complete genome sequence of Corynebacterium crudilactis, a new Corynebacterium species isolated from raw cow's milk.</title>
        <authorList>
            <person name="Christian R."/>
            <person name="Zimmermann J."/>
            <person name="Lipski A."/>
            <person name="Kalinowski J."/>
        </authorList>
    </citation>
    <scope>NUCLEOTIDE SEQUENCE [LARGE SCALE GENOMIC DNA]</scope>
    <source>
        <strain evidence="1 2">JZ16</strain>
    </source>
</reference>
<evidence type="ECO:0000313" key="1">
    <source>
        <dbReference type="EMBL" id="ANE04981.1"/>
    </source>
</evidence>
<protein>
    <submittedName>
        <fullName evidence="1">Uncharacterized protein</fullName>
    </submittedName>
</protein>
<accession>A0A172QWF2</accession>
<dbReference type="KEGG" id="ccjz:ccrud_12760"/>
<dbReference type="EMBL" id="CP015622">
    <property type="protein sequence ID" value="ANE04981.1"/>
    <property type="molecule type" value="Genomic_DNA"/>
</dbReference>
<name>A0A172QWF2_9CORY</name>
<keyword evidence="2" id="KW-1185">Reference proteome</keyword>
<dbReference type="AlphaFoldDB" id="A0A172QWF2"/>